<proteinExistence type="predicted"/>
<dbReference type="AlphaFoldDB" id="A0AAD7A642"/>
<accession>A0AAD7A642</accession>
<keyword evidence="2" id="KW-1185">Reference proteome</keyword>
<sequence length="169" mass="18059">MIRMRYRTALSQRSPSTALLSTTMPPAEYYFRLQHGITGGFAPPTPSAIYTVTQAANQPSLAITAAVREHGTPSLSEAMPKSLSPDAGAALVDELHAILKDLPIEDPPGSEDIYGLDTSIFWGSDDLEWANGGPQGCGGGKSTVQASEEQKAKFKRAVEIVDELVKEAK</sequence>
<organism evidence="1 2">
    <name type="scientific">Mycena albidolilacea</name>
    <dbReference type="NCBI Taxonomy" id="1033008"/>
    <lineage>
        <taxon>Eukaryota</taxon>
        <taxon>Fungi</taxon>
        <taxon>Dikarya</taxon>
        <taxon>Basidiomycota</taxon>
        <taxon>Agaricomycotina</taxon>
        <taxon>Agaricomycetes</taxon>
        <taxon>Agaricomycetidae</taxon>
        <taxon>Agaricales</taxon>
        <taxon>Marasmiineae</taxon>
        <taxon>Mycenaceae</taxon>
        <taxon>Mycena</taxon>
    </lineage>
</organism>
<comment type="caution">
    <text evidence="1">The sequence shown here is derived from an EMBL/GenBank/DDBJ whole genome shotgun (WGS) entry which is preliminary data.</text>
</comment>
<name>A0AAD7A642_9AGAR</name>
<reference evidence="1" key="1">
    <citation type="submission" date="2023-03" db="EMBL/GenBank/DDBJ databases">
        <title>Massive genome expansion in bonnet fungi (Mycena s.s.) driven by repeated elements and novel gene families across ecological guilds.</title>
        <authorList>
            <consortium name="Lawrence Berkeley National Laboratory"/>
            <person name="Harder C.B."/>
            <person name="Miyauchi S."/>
            <person name="Viragh M."/>
            <person name="Kuo A."/>
            <person name="Thoen E."/>
            <person name="Andreopoulos B."/>
            <person name="Lu D."/>
            <person name="Skrede I."/>
            <person name="Drula E."/>
            <person name="Henrissat B."/>
            <person name="Morin E."/>
            <person name="Kohler A."/>
            <person name="Barry K."/>
            <person name="LaButti K."/>
            <person name="Morin E."/>
            <person name="Salamov A."/>
            <person name="Lipzen A."/>
            <person name="Mereny Z."/>
            <person name="Hegedus B."/>
            <person name="Baldrian P."/>
            <person name="Stursova M."/>
            <person name="Weitz H."/>
            <person name="Taylor A."/>
            <person name="Grigoriev I.V."/>
            <person name="Nagy L.G."/>
            <person name="Martin F."/>
            <person name="Kauserud H."/>
        </authorList>
    </citation>
    <scope>NUCLEOTIDE SEQUENCE</scope>
    <source>
        <strain evidence="1">CBHHK002</strain>
    </source>
</reference>
<evidence type="ECO:0000313" key="2">
    <source>
        <dbReference type="Proteomes" id="UP001218218"/>
    </source>
</evidence>
<dbReference type="EMBL" id="JARIHO010000015">
    <property type="protein sequence ID" value="KAJ7349805.1"/>
    <property type="molecule type" value="Genomic_DNA"/>
</dbReference>
<evidence type="ECO:0000313" key="1">
    <source>
        <dbReference type="EMBL" id="KAJ7349805.1"/>
    </source>
</evidence>
<gene>
    <name evidence="1" type="ORF">DFH08DRAFT_863128</name>
</gene>
<dbReference type="Proteomes" id="UP001218218">
    <property type="component" value="Unassembled WGS sequence"/>
</dbReference>
<protein>
    <submittedName>
        <fullName evidence="1">Uncharacterized protein</fullName>
    </submittedName>
</protein>